<organism evidence="4 5">
    <name type="scientific">Parabacteroides faecalis</name>
    <dbReference type="NCBI Taxonomy" id="2924040"/>
    <lineage>
        <taxon>Bacteria</taxon>
        <taxon>Pseudomonadati</taxon>
        <taxon>Bacteroidota</taxon>
        <taxon>Bacteroidia</taxon>
        <taxon>Bacteroidales</taxon>
        <taxon>Tannerellaceae</taxon>
        <taxon>Parabacteroides</taxon>
    </lineage>
</organism>
<proteinExistence type="predicted"/>
<dbReference type="PANTHER" id="PTHR43037">
    <property type="entry name" value="UNNAMED PRODUCT-RELATED"/>
    <property type="match status" value="1"/>
</dbReference>
<dbReference type="RefSeq" id="WP_243326379.1">
    <property type="nucleotide sequence ID" value="NZ_JAKZMM010000050.1"/>
</dbReference>
<dbReference type="SUPFAM" id="SSF53474">
    <property type="entry name" value="alpha/beta-Hydrolases"/>
    <property type="match status" value="1"/>
</dbReference>
<dbReference type="Proteomes" id="UP001165444">
    <property type="component" value="Unassembled WGS sequence"/>
</dbReference>
<dbReference type="EMBL" id="JAKZMM010000050">
    <property type="protein sequence ID" value="MCJ2381964.1"/>
    <property type="molecule type" value="Genomic_DNA"/>
</dbReference>
<dbReference type="InterPro" id="IPR050955">
    <property type="entry name" value="Plant_Biomass_Hydrol_Est"/>
</dbReference>
<evidence type="ECO:0000259" key="3">
    <source>
        <dbReference type="Pfam" id="PF02230"/>
    </source>
</evidence>
<name>A0ABT0C4N6_9BACT</name>
<sequence length="262" mass="29601">MKTRTNWLILLIFTFLSTSLYAGDKTSFLKKQFTAQNGYKLNYRILYPLNYSPDKQYPIILFLHGAGEKGSDNESQLLHGGDMLASYENQSNYPAIIIAPQCPEGETWAPYLHPSQNNGKREFPYSAPATKAMKAVKEMLDCYIDKGIVDTKRIYITGLSMGGMGTFDAVCRYPNFFAAASPICGGINLKRLENFKGKTGFSIYHGAADDVVDPQFSRDAYATLQKINADVRYKEYPGVKHNSWDNAFAEPDYLKWMFQHSL</sequence>
<feature type="signal peptide" evidence="2">
    <location>
        <begin position="1"/>
        <end position="22"/>
    </location>
</feature>
<evidence type="ECO:0000313" key="5">
    <source>
        <dbReference type="Proteomes" id="UP001165444"/>
    </source>
</evidence>
<feature type="chain" id="PRO_5046152493" evidence="2">
    <location>
        <begin position="23"/>
        <end position="262"/>
    </location>
</feature>
<dbReference type="InterPro" id="IPR003140">
    <property type="entry name" value="PLipase/COase/thioEstase"/>
</dbReference>
<dbReference type="Pfam" id="PF02230">
    <property type="entry name" value="Abhydrolase_2"/>
    <property type="match status" value="1"/>
</dbReference>
<evidence type="ECO:0000313" key="4">
    <source>
        <dbReference type="EMBL" id="MCJ2381964.1"/>
    </source>
</evidence>
<evidence type="ECO:0000256" key="1">
    <source>
        <dbReference type="ARBA" id="ARBA00022729"/>
    </source>
</evidence>
<accession>A0ABT0C4N6</accession>
<dbReference type="Gene3D" id="3.40.50.1820">
    <property type="entry name" value="alpha/beta hydrolase"/>
    <property type="match status" value="1"/>
</dbReference>
<feature type="domain" description="Phospholipase/carboxylesterase/thioesterase" evidence="3">
    <location>
        <begin position="54"/>
        <end position="248"/>
    </location>
</feature>
<evidence type="ECO:0000256" key="2">
    <source>
        <dbReference type="SAM" id="SignalP"/>
    </source>
</evidence>
<dbReference type="PANTHER" id="PTHR43037:SF1">
    <property type="entry name" value="BLL1128 PROTEIN"/>
    <property type="match status" value="1"/>
</dbReference>
<keyword evidence="5" id="KW-1185">Reference proteome</keyword>
<gene>
    <name evidence="4" type="ORF">MUN53_15350</name>
</gene>
<comment type="caution">
    <text evidence="4">The sequence shown here is derived from an EMBL/GenBank/DDBJ whole genome shotgun (WGS) entry which is preliminary data.</text>
</comment>
<keyword evidence="1 2" id="KW-0732">Signal</keyword>
<reference evidence="4 5" key="1">
    <citation type="submission" date="2022-03" db="EMBL/GenBank/DDBJ databases">
        <title>Parabacteroides sp. nov. isolated from swine feces.</title>
        <authorList>
            <person name="Bak J.E."/>
        </authorList>
    </citation>
    <scope>NUCLEOTIDE SEQUENCE [LARGE SCALE GENOMIC DNA]</scope>
    <source>
        <strain evidence="4 5">AGMB00274</strain>
    </source>
</reference>
<dbReference type="InterPro" id="IPR029058">
    <property type="entry name" value="AB_hydrolase_fold"/>
</dbReference>
<protein>
    <submittedName>
        <fullName evidence="4">Prolyl oligopeptidase family serine peptidase</fullName>
    </submittedName>
</protein>